<dbReference type="Proteomes" id="UP000245946">
    <property type="component" value="Unassembled WGS sequence"/>
</dbReference>
<dbReference type="Gene3D" id="3.40.225.10">
    <property type="entry name" value="Class II aldolase/adducin N-terminal domain"/>
    <property type="match status" value="1"/>
</dbReference>
<dbReference type="GeneID" id="37268293"/>
<name>A0A316ZM07_9BASI</name>
<dbReference type="STRING" id="58919.A0A316ZM07"/>
<protein>
    <submittedName>
        <fullName evidence="2">Arad-like aldolase/epimerase</fullName>
    </submittedName>
</protein>
<dbReference type="InterPro" id="IPR001303">
    <property type="entry name" value="Aldolase_II/adducin_N"/>
</dbReference>
<organism evidence="2 3">
    <name type="scientific">Tilletiopsis washingtonensis</name>
    <dbReference type="NCBI Taxonomy" id="58919"/>
    <lineage>
        <taxon>Eukaryota</taxon>
        <taxon>Fungi</taxon>
        <taxon>Dikarya</taxon>
        <taxon>Basidiomycota</taxon>
        <taxon>Ustilaginomycotina</taxon>
        <taxon>Exobasidiomycetes</taxon>
        <taxon>Entylomatales</taxon>
        <taxon>Entylomatales incertae sedis</taxon>
        <taxon>Tilletiopsis</taxon>
    </lineage>
</organism>
<dbReference type="GO" id="GO:0005856">
    <property type="term" value="C:cytoskeleton"/>
    <property type="evidence" value="ECO:0007669"/>
    <property type="project" value="TreeGrafter"/>
</dbReference>
<dbReference type="EMBL" id="KZ819283">
    <property type="protein sequence ID" value="PWO01384.1"/>
    <property type="molecule type" value="Genomic_DNA"/>
</dbReference>
<sequence length="258" mass="28302">MPLQFDTPEEEREYRKERLALGYRVFGRLGFEEGVAGHLTYRDPIITDAFWTAGFGIPFSLTQTSDLLLIGHDGKVIMGGKPGKQLYNQAAFAIHHAIHTARPEIDAAAHSHSIYGKTFSTLKKPVEITTQDSCVFYKKCGLYSTFGGVAVDDEEGRNIAKALGDGVACILANHGILTAGKTIEAATHRFIALERHCQVMLLADAACAREGNKPTLIDEEDAVFTQKQTGTEEACWFQALAQFELSDYDAKKGLPYVG</sequence>
<evidence type="ECO:0000313" key="2">
    <source>
        <dbReference type="EMBL" id="PWO01384.1"/>
    </source>
</evidence>
<dbReference type="GO" id="GO:0051015">
    <property type="term" value="F:actin filament binding"/>
    <property type="evidence" value="ECO:0007669"/>
    <property type="project" value="TreeGrafter"/>
</dbReference>
<dbReference type="FunFam" id="3.40.225.10:FF:000009">
    <property type="entry name" value="Class II aldolase/adducin N-terminal"/>
    <property type="match status" value="1"/>
</dbReference>
<dbReference type="PANTHER" id="PTHR10672">
    <property type="entry name" value="ADDUCIN"/>
    <property type="match status" value="1"/>
</dbReference>
<dbReference type="InterPro" id="IPR051017">
    <property type="entry name" value="Aldolase-II_Adducin_sf"/>
</dbReference>
<accession>A0A316ZM07</accession>
<dbReference type="SUPFAM" id="SSF53639">
    <property type="entry name" value="AraD/HMP-PK domain-like"/>
    <property type="match status" value="1"/>
</dbReference>
<proteinExistence type="predicted"/>
<dbReference type="SMART" id="SM01007">
    <property type="entry name" value="Aldolase_II"/>
    <property type="match status" value="1"/>
</dbReference>
<dbReference type="PANTHER" id="PTHR10672:SF39">
    <property type="entry name" value="CLASS II ALDOLASE_ADDUCIN N-TERMINAL DOMAIN-CONTAINING PROTEIN"/>
    <property type="match status" value="1"/>
</dbReference>
<reference evidence="2 3" key="1">
    <citation type="journal article" date="2018" name="Mol. Biol. Evol.">
        <title>Broad Genomic Sampling Reveals a Smut Pathogenic Ancestry of the Fungal Clade Ustilaginomycotina.</title>
        <authorList>
            <person name="Kijpornyongpan T."/>
            <person name="Mondo S.J."/>
            <person name="Barry K."/>
            <person name="Sandor L."/>
            <person name="Lee J."/>
            <person name="Lipzen A."/>
            <person name="Pangilinan J."/>
            <person name="LaButti K."/>
            <person name="Hainaut M."/>
            <person name="Henrissat B."/>
            <person name="Grigoriev I.V."/>
            <person name="Spatafora J.W."/>
            <person name="Aime M.C."/>
        </authorList>
    </citation>
    <scope>NUCLEOTIDE SEQUENCE [LARGE SCALE GENOMIC DNA]</scope>
    <source>
        <strain evidence="2 3">MCA 4186</strain>
    </source>
</reference>
<dbReference type="InterPro" id="IPR036409">
    <property type="entry name" value="Aldolase_II/adducin_N_sf"/>
</dbReference>
<evidence type="ECO:0000259" key="1">
    <source>
        <dbReference type="SMART" id="SM01007"/>
    </source>
</evidence>
<evidence type="ECO:0000313" key="3">
    <source>
        <dbReference type="Proteomes" id="UP000245946"/>
    </source>
</evidence>
<gene>
    <name evidence="2" type="ORF">FA09DRAFT_314152</name>
</gene>
<keyword evidence="3" id="KW-1185">Reference proteome</keyword>
<dbReference type="AlphaFoldDB" id="A0A316ZM07"/>
<dbReference type="RefSeq" id="XP_025601662.1">
    <property type="nucleotide sequence ID" value="XM_025740749.1"/>
</dbReference>
<dbReference type="NCBIfam" id="NF004855">
    <property type="entry name" value="PRK06208.1"/>
    <property type="match status" value="1"/>
</dbReference>
<dbReference type="OrthoDB" id="3238794at2759"/>
<dbReference type="Pfam" id="PF00596">
    <property type="entry name" value="Aldolase_II"/>
    <property type="match status" value="1"/>
</dbReference>
<feature type="domain" description="Class II aldolase/adducin N-terminal" evidence="1">
    <location>
        <begin position="17"/>
        <end position="201"/>
    </location>
</feature>